<accession>A0A288Q584</accession>
<dbReference type="AlphaFoldDB" id="A0A288Q584"/>
<keyword evidence="3" id="KW-1185">Reference proteome</keyword>
<dbReference type="Pfam" id="PF03816">
    <property type="entry name" value="LytR_cpsA_psr"/>
    <property type="match status" value="1"/>
</dbReference>
<dbReference type="PANTHER" id="PTHR33392:SF6">
    <property type="entry name" value="POLYISOPRENYL-TEICHOIC ACID--PEPTIDOGLYCAN TEICHOIC ACID TRANSFERASE TAGU"/>
    <property type="match status" value="1"/>
</dbReference>
<comment type="similarity">
    <text evidence="1">Belongs to the LytR/CpsA/Psr (LCP) family.</text>
</comment>
<dbReference type="InterPro" id="IPR004474">
    <property type="entry name" value="LytR_CpsA_psr"/>
</dbReference>
<dbReference type="EMBL" id="QRAS01000002">
    <property type="protein sequence ID" value="RDL06597.1"/>
    <property type="molecule type" value="Genomic_DNA"/>
</dbReference>
<organism evidence="2 3">
    <name type="scientific">Weissella soli</name>
    <dbReference type="NCBI Taxonomy" id="155866"/>
    <lineage>
        <taxon>Bacteria</taxon>
        <taxon>Bacillati</taxon>
        <taxon>Bacillota</taxon>
        <taxon>Bacilli</taxon>
        <taxon>Lactobacillales</taxon>
        <taxon>Lactobacillaceae</taxon>
        <taxon>Weissella</taxon>
    </lineage>
</organism>
<name>A0A288Q584_9LACO</name>
<sequence>MNSEQYTSRSHRTTFKPKKSHSTLKTVLTTLGVLLAVVAIALGALGFKVYSDAKTAVNAAQDPKASSISVTTADFANKDPFTTLIVGTDTVAGQKVATTIVLAAINPTTKKTTFLNIAPDIIMSDEKTTFAQFYREQGLQATINKLQSLFNVKINKYALLDMNMLGSLTQATGGVAVENATTFSADGYSFNVGTLNLKTTAKTNAYLDYRETDTEDSFLTRQQGVGMALLDNLKQPKILVTHYSAILDTLSANVKTNITFADSRTIARNYYQALQTTTKINLHTNTDKSTGVAIKSLNTTKAAKAGQTFNEALAN</sequence>
<proteinExistence type="inferred from homology"/>
<dbReference type="Gene3D" id="3.40.630.190">
    <property type="entry name" value="LCP protein"/>
    <property type="match status" value="1"/>
</dbReference>
<dbReference type="InterPro" id="IPR050922">
    <property type="entry name" value="LytR/CpsA/Psr_CW_biosynth"/>
</dbReference>
<evidence type="ECO:0000256" key="1">
    <source>
        <dbReference type="ARBA" id="ARBA00006068"/>
    </source>
</evidence>
<dbReference type="PANTHER" id="PTHR33392">
    <property type="entry name" value="POLYISOPRENYL-TEICHOIC ACID--PEPTIDOGLYCAN TEICHOIC ACID TRANSFERASE TAGU"/>
    <property type="match status" value="1"/>
</dbReference>
<protein>
    <submittedName>
        <fullName evidence="2">LytR family transcriptional attenuator</fullName>
    </submittedName>
</protein>
<dbReference type="Proteomes" id="UP000254912">
    <property type="component" value="Unassembled WGS sequence"/>
</dbReference>
<reference evidence="2 3" key="1">
    <citation type="submission" date="2018-07" db="EMBL/GenBank/DDBJ databases">
        <title>Genomic Encyclopedia of Type Strains, Phase III (KMG-III): the genomes of soil and plant-associated and newly described type strains.</title>
        <authorList>
            <person name="Whitman W."/>
        </authorList>
    </citation>
    <scope>NUCLEOTIDE SEQUENCE [LARGE SCALE GENOMIC DNA]</scope>
    <source>
        <strain evidence="2 3">CECT 7031</strain>
    </source>
</reference>
<comment type="caution">
    <text evidence="2">The sequence shown here is derived from an EMBL/GenBank/DDBJ whole genome shotgun (WGS) entry which is preliminary data.</text>
</comment>
<dbReference type="RefSeq" id="WP_070229401.1">
    <property type="nucleotide sequence ID" value="NZ_BJYO01000003.1"/>
</dbReference>
<gene>
    <name evidence="2" type="ORF">DFP99_0976</name>
</gene>
<dbReference type="GeneID" id="94545289"/>
<evidence type="ECO:0000313" key="3">
    <source>
        <dbReference type="Proteomes" id="UP000254912"/>
    </source>
</evidence>
<evidence type="ECO:0000313" key="2">
    <source>
        <dbReference type="EMBL" id="RDL06597.1"/>
    </source>
</evidence>
<dbReference type="KEGG" id="wso:WSWS_00076"/>